<name>A0A7J6VI00_THATH</name>
<dbReference type="OrthoDB" id="1913135at2759"/>
<evidence type="ECO:0000256" key="1">
    <source>
        <dbReference type="SAM" id="MobiDB-lite"/>
    </source>
</evidence>
<feature type="compositionally biased region" description="Basic and acidic residues" evidence="1">
    <location>
        <begin position="78"/>
        <end position="87"/>
    </location>
</feature>
<feature type="compositionally biased region" description="Basic and acidic residues" evidence="1">
    <location>
        <begin position="327"/>
        <end position="336"/>
    </location>
</feature>
<feature type="compositionally biased region" description="Basic and acidic residues" evidence="1">
    <location>
        <begin position="370"/>
        <end position="384"/>
    </location>
</feature>
<sequence length="581" mass="64885">MSRCFPFPPPGYEKKARTDDVDLLIKDKHKEKKHKKEKKDKSKEGKEKKDKERGKDKDREKKERKEKHKDKKKSKDKKKTDEKKTEGQLDSYNGGKNSGNSSENDLQAAANKLTKPVEVGRRIEDEERGRRDQMVENQPAREQRSEKDYDNRGQGKENNKDRVGHDRKTEKQRVKDEGRVVGNPAVPSFSGVEQRSSVVQSFSGAEQRSSGVPSFSGVAQRSSGVPSFSGAEQRNSGVPSFSGAEQRSSGVPSFSGAEQRSSVAPSFSGATQRSSVVPCFSGMAQSSSVVPNFSGSAQGSSVVASVGSTARLEKDPERKKEGKKKKKDQEGNDKKGDKHKHKHRDGEKKSKEKNTEEEKLKEKKIKHENRKQDKLIEVPKDHRNTLNIKPIQIPKDSEKSGSMDENLRKRKDCETNGLLHDNDVRLNKLPRPTFSSPPPIVNGRKSELCQPATQFASAMHGGAKNIKVDYKEHKVNGLIQSQPTSLSSTNSSIPHVPSENGEASTKPPHPDSKYLNQIHSVPKMDDWSDFDEQEWLFSNDNLQVKKPKMVSSGVDGSPQVWDRALRIDSADVCALPYVIPY</sequence>
<dbReference type="EMBL" id="JABWDY010032177">
    <property type="protein sequence ID" value="KAF5184387.1"/>
    <property type="molecule type" value="Genomic_DNA"/>
</dbReference>
<evidence type="ECO:0000313" key="3">
    <source>
        <dbReference type="Proteomes" id="UP000554482"/>
    </source>
</evidence>
<feature type="compositionally biased region" description="Basic and acidic residues" evidence="1">
    <location>
        <begin position="118"/>
        <end position="179"/>
    </location>
</feature>
<feature type="compositionally biased region" description="Basic residues" evidence="1">
    <location>
        <begin position="64"/>
        <end position="77"/>
    </location>
</feature>
<keyword evidence="3" id="KW-1185">Reference proteome</keyword>
<feature type="compositionally biased region" description="Pro residues" evidence="1">
    <location>
        <begin position="1"/>
        <end position="11"/>
    </location>
</feature>
<comment type="caution">
    <text evidence="2">The sequence shown here is derived from an EMBL/GenBank/DDBJ whole genome shotgun (WGS) entry which is preliminary data.</text>
</comment>
<feature type="compositionally biased region" description="Basic residues" evidence="1">
    <location>
        <begin position="29"/>
        <end position="38"/>
    </location>
</feature>
<protein>
    <submittedName>
        <fullName evidence="2">Myb-like protein X</fullName>
    </submittedName>
</protein>
<gene>
    <name evidence="2" type="ORF">FRX31_026026</name>
</gene>
<feature type="compositionally biased region" description="Basic and acidic residues" evidence="1">
    <location>
        <begin position="395"/>
        <end position="426"/>
    </location>
</feature>
<feature type="compositionally biased region" description="Basic and acidic residues" evidence="1">
    <location>
        <begin position="344"/>
        <end position="361"/>
    </location>
</feature>
<feature type="compositionally biased region" description="Basic and acidic residues" evidence="1">
    <location>
        <begin position="311"/>
        <end position="320"/>
    </location>
</feature>
<feature type="compositionally biased region" description="Low complexity" evidence="1">
    <location>
        <begin position="480"/>
        <end position="492"/>
    </location>
</feature>
<feature type="region of interest" description="Disordered" evidence="1">
    <location>
        <begin position="1"/>
        <end position="441"/>
    </location>
</feature>
<dbReference type="AlphaFoldDB" id="A0A7J6VI00"/>
<evidence type="ECO:0000313" key="2">
    <source>
        <dbReference type="EMBL" id="KAF5184387.1"/>
    </source>
</evidence>
<feature type="compositionally biased region" description="Polar residues" evidence="1">
    <location>
        <begin position="283"/>
        <end position="293"/>
    </location>
</feature>
<accession>A0A7J6VI00</accession>
<dbReference type="Proteomes" id="UP000554482">
    <property type="component" value="Unassembled WGS sequence"/>
</dbReference>
<proteinExistence type="predicted"/>
<feature type="compositionally biased region" description="Low complexity" evidence="1">
    <location>
        <begin position="93"/>
        <end position="102"/>
    </location>
</feature>
<organism evidence="2 3">
    <name type="scientific">Thalictrum thalictroides</name>
    <name type="common">Rue-anemone</name>
    <name type="synonym">Anemone thalictroides</name>
    <dbReference type="NCBI Taxonomy" id="46969"/>
    <lineage>
        <taxon>Eukaryota</taxon>
        <taxon>Viridiplantae</taxon>
        <taxon>Streptophyta</taxon>
        <taxon>Embryophyta</taxon>
        <taxon>Tracheophyta</taxon>
        <taxon>Spermatophyta</taxon>
        <taxon>Magnoliopsida</taxon>
        <taxon>Ranunculales</taxon>
        <taxon>Ranunculaceae</taxon>
        <taxon>Thalictroideae</taxon>
        <taxon>Thalictrum</taxon>
    </lineage>
</organism>
<reference evidence="2 3" key="1">
    <citation type="submission" date="2020-06" db="EMBL/GenBank/DDBJ databases">
        <title>Transcriptomic and genomic resources for Thalictrum thalictroides and T. hernandezii: Facilitating candidate gene discovery in an emerging model plant lineage.</title>
        <authorList>
            <person name="Arias T."/>
            <person name="Riano-Pachon D.M."/>
            <person name="Di Stilio V.S."/>
        </authorList>
    </citation>
    <scope>NUCLEOTIDE SEQUENCE [LARGE SCALE GENOMIC DNA]</scope>
    <source>
        <strain evidence="3">cv. WT478/WT964</strain>
        <tissue evidence="2">Leaves</tissue>
    </source>
</reference>
<dbReference type="PANTHER" id="PTHR34660">
    <property type="entry name" value="MYB-LIKE PROTEIN X"/>
    <property type="match status" value="1"/>
</dbReference>
<feature type="region of interest" description="Disordered" evidence="1">
    <location>
        <begin position="480"/>
        <end position="511"/>
    </location>
</feature>
<feature type="compositionally biased region" description="Polar residues" evidence="1">
    <location>
        <begin position="191"/>
        <end position="275"/>
    </location>
</feature>
<dbReference type="PANTHER" id="PTHR34660:SF3">
    <property type="entry name" value="RRM DOMAIN-CONTAINING PROTEIN"/>
    <property type="match status" value="1"/>
</dbReference>
<feature type="compositionally biased region" description="Basic and acidic residues" evidence="1">
    <location>
        <begin position="12"/>
        <end position="28"/>
    </location>
</feature>
<feature type="compositionally biased region" description="Basic and acidic residues" evidence="1">
    <location>
        <begin position="39"/>
        <end position="63"/>
    </location>
</feature>
<feature type="compositionally biased region" description="Low complexity" evidence="1">
    <location>
        <begin position="294"/>
        <end position="310"/>
    </location>
</feature>